<evidence type="ECO:0000259" key="2">
    <source>
        <dbReference type="PROSITE" id="PS01124"/>
    </source>
</evidence>
<sequence>MEVQFYKPLHETLKQYIEGFYFIKKREITAPVKYQTFPNNYCIAAVYQHTDLELTQNSITVSAAKHDNISASLVSRYVRPIEIVQYAVTDEITIYFKPLGINQFIDDVRQLFKEGITRFNPFVDYRDTMNTIFNTPDRHSQISQLESYWLSKLIMKDFSFMEQLLADVVSDVKISDIARKHSISRQYLNRVFVSHIGKSPAEFRKIHRFRNSIAEKQKAGSLTALSHLTQFYDQSHFIRDFKGFTHFTPSDFFSKVDTEKENVWFVF</sequence>
<gene>
    <name evidence="3" type="ORF">SAMN04488128_1011131</name>
</gene>
<dbReference type="Gene3D" id="1.10.10.60">
    <property type="entry name" value="Homeodomain-like"/>
    <property type="match status" value="1"/>
</dbReference>
<name>A0A1T4MJ50_9BACT</name>
<organism evidence="3 4">
    <name type="scientific">Chitinophaga eiseniae</name>
    <dbReference type="NCBI Taxonomy" id="634771"/>
    <lineage>
        <taxon>Bacteria</taxon>
        <taxon>Pseudomonadati</taxon>
        <taxon>Bacteroidota</taxon>
        <taxon>Chitinophagia</taxon>
        <taxon>Chitinophagales</taxon>
        <taxon>Chitinophagaceae</taxon>
        <taxon>Chitinophaga</taxon>
    </lineage>
</organism>
<dbReference type="OrthoDB" id="662446at2"/>
<dbReference type="Proteomes" id="UP000190367">
    <property type="component" value="Unassembled WGS sequence"/>
</dbReference>
<evidence type="ECO:0000256" key="1">
    <source>
        <dbReference type="ARBA" id="ARBA00023125"/>
    </source>
</evidence>
<dbReference type="GO" id="GO:0003700">
    <property type="term" value="F:DNA-binding transcription factor activity"/>
    <property type="evidence" value="ECO:0007669"/>
    <property type="project" value="InterPro"/>
</dbReference>
<dbReference type="PANTHER" id="PTHR43280:SF2">
    <property type="entry name" value="HTH-TYPE TRANSCRIPTIONAL REGULATOR EXSA"/>
    <property type="match status" value="1"/>
</dbReference>
<keyword evidence="1 3" id="KW-0238">DNA-binding</keyword>
<dbReference type="InterPro" id="IPR018060">
    <property type="entry name" value="HTH_AraC"/>
</dbReference>
<dbReference type="PANTHER" id="PTHR43280">
    <property type="entry name" value="ARAC-FAMILY TRANSCRIPTIONAL REGULATOR"/>
    <property type="match status" value="1"/>
</dbReference>
<dbReference type="Pfam" id="PF12833">
    <property type="entry name" value="HTH_18"/>
    <property type="match status" value="1"/>
</dbReference>
<dbReference type="GO" id="GO:0043565">
    <property type="term" value="F:sequence-specific DNA binding"/>
    <property type="evidence" value="ECO:0007669"/>
    <property type="project" value="InterPro"/>
</dbReference>
<proteinExistence type="predicted"/>
<dbReference type="PROSITE" id="PS01124">
    <property type="entry name" value="HTH_ARAC_FAMILY_2"/>
    <property type="match status" value="1"/>
</dbReference>
<dbReference type="EMBL" id="FUWZ01000001">
    <property type="protein sequence ID" value="SJZ66992.1"/>
    <property type="molecule type" value="Genomic_DNA"/>
</dbReference>
<accession>A0A1T4MJ50</accession>
<protein>
    <submittedName>
        <fullName evidence="3">AraC-type DNA-binding protein</fullName>
    </submittedName>
</protein>
<feature type="domain" description="HTH araC/xylS-type" evidence="2">
    <location>
        <begin position="155"/>
        <end position="255"/>
    </location>
</feature>
<evidence type="ECO:0000313" key="4">
    <source>
        <dbReference type="Proteomes" id="UP000190367"/>
    </source>
</evidence>
<dbReference type="SMART" id="SM00342">
    <property type="entry name" value="HTH_ARAC"/>
    <property type="match status" value="1"/>
</dbReference>
<dbReference type="AlphaFoldDB" id="A0A1T4MJ50"/>
<reference evidence="4" key="1">
    <citation type="submission" date="2017-02" db="EMBL/GenBank/DDBJ databases">
        <authorList>
            <person name="Varghese N."/>
            <person name="Submissions S."/>
        </authorList>
    </citation>
    <scope>NUCLEOTIDE SEQUENCE [LARGE SCALE GENOMIC DNA]</scope>
    <source>
        <strain evidence="4">DSM 22224</strain>
    </source>
</reference>
<dbReference type="STRING" id="634771.SAMN04488128_1011131"/>
<keyword evidence="4" id="KW-1185">Reference proteome</keyword>
<evidence type="ECO:0000313" key="3">
    <source>
        <dbReference type="EMBL" id="SJZ66992.1"/>
    </source>
</evidence>
<dbReference type="RefSeq" id="WP_078667750.1">
    <property type="nucleotide sequence ID" value="NZ_FUWZ01000001.1"/>
</dbReference>